<dbReference type="InterPro" id="IPR021530">
    <property type="entry name" value="AllH-like"/>
</dbReference>
<dbReference type="Proteomes" id="UP000313948">
    <property type="component" value="Chromosome"/>
</dbReference>
<gene>
    <name evidence="1" type="ORF">FE251_02025</name>
</gene>
<reference evidence="1 2" key="1">
    <citation type="submission" date="2019-05" db="EMBL/GenBank/DDBJ databases">
        <title>Georgenia *** sp. nov., and Georgenia *** sp. nov., isolated from the intestinal contents of plateau pika (Ochotona curzoniae) in the Qinghai-Tibet plateau of China.</title>
        <authorList>
            <person name="Tian Z."/>
        </authorList>
    </citation>
    <scope>NUCLEOTIDE SEQUENCE [LARGE SCALE GENOMIC DNA]</scope>
    <source>
        <strain evidence="1 2">Z294</strain>
    </source>
</reference>
<keyword evidence="2" id="KW-1185">Reference proteome</keyword>
<proteinExistence type="predicted"/>
<sequence>MSRETAAVPTEARLGRGTTPWPLAEIVHVVHVGQSVVLLADGARLLPVTGPAHGLVPGGARIPEADLRALADTARRSATLDVSGWAETPSVSWQDLTLTPGPVDRRAAVALWAACVATGSTGPMSPAPQRRAARELVAAALARPADIGAHLTALVGAGPGSTPAGDDVVVGVLAGLDRSGAALAAAAVRRALPDLLDRTTALSRHELAAAIEGHVAERVHTLVAALADPALVPGTVRAARAWGASSGLDLASGVAAAALVTSAPTTVHIPPTDRRSA</sequence>
<dbReference type="Pfam" id="PF11392">
    <property type="entry name" value="AllH"/>
    <property type="match status" value="1"/>
</dbReference>
<dbReference type="EMBL" id="CP040899">
    <property type="protein sequence ID" value="QDB78285.1"/>
    <property type="molecule type" value="Genomic_DNA"/>
</dbReference>
<evidence type="ECO:0000313" key="2">
    <source>
        <dbReference type="Proteomes" id="UP000313948"/>
    </source>
</evidence>
<evidence type="ECO:0000313" key="1">
    <source>
        <dbReference type="EMBL" id="QDB78285.1"/>
    </source>
</evidence>
<name>A0ABX5VJJ5_9MICO</name>
<organism evidence="1 2">
    <name type="scientific">Georgenia wutianyii</name>
    <dbReference type="NCBI Taxonomy" id="2585135"/>
    <lineage>
        <taxon>Bacteria</taxon>
        <taxon>Bacillati</taxon>
        <taxon>Actinomycetota</taxon>
        <taxon>Actinomycetes</taxon>
        <taxon>Micrococcales</taxon>
        <taxon>Bogoriellaceae</taxon>
        <taxon>Georgenia</taxon>
    </lineage>
</organism>
<dbReference type="RefSeq" id="WP_139071276.1">
    <property type="nucleotide sequence ID" value="NZ_CP040899.1"/>
</dbReference>
<accession>A0ABX5VJJ5</accession>
<protein>
    <submittedName>
        <fullName evidence="1">DUF2877 domain-containing protein</fullName>
    </submittedName>
</protein>